<reference evidence="4 5" key="1">
    <citation type="submission" date="2019-06" db="EMBL/GenBank/DDBJ databases">
        <title>Genomics analysis of Aphanomyces spp. identifies a new class of oomycete effector associated with host adaptation.</title>
        <authorList>
            <person name="Gaulin E."/>
        </authorList>
    </citation>
    <scope>NUCLEOTIDE SEQUENCE [LARGE SCALE GENOMIC DNA]</scope>
    <source>
        <strain evidence="4 5">E</strain>
    </source>
</reference>
<proteinExistence type="predicted"/>
<dbReference type="VEuPathDB" id="FungiDB:H257_07642"/>
<gene>
    <name evidence="4" type="ORF">AaE_012136</name>
</gene>
<feature type="domain" description="DDE Tnp4" evidence="3">
    <location>
        <begin position="125"/>
        <end position="282"/>
    </location>
</feature>
<evidence type="ECO:0000313" key="5">
    <source>
        <dbReference type="Proteomes" id="UP000469452"/>
    </source>
</evidence>
<evidence type="ECO:0000256" key="2">
    <source>
        <dbReference type="ARBA" id="ARBA00022723"/>
    </source>
</evidence>
<dbReference type="GO" id="GO:0046872">
    <property type="term" value="F:metal ion binding"/>
    <property type="evidence" value="ECO:0007669"/>
    <property type="project" value="UniProtKB-KW"/>
</dbReference>
<keyword evidence="2" id="KW-0479">Metal-binding</keyword>
<dbReference type="InterPro" id="IPR027806">
    <property type="entry name" value="HARBI1_dom"/>
</dbReference>
<protein>
    <recommendedName>
        <fullName evidence="3">DDE Tnp4 domain-containing protein</fullName>
    </recommendedName>
</protein>
<evidence type="ECO:0000313" key="4">
    <source>
        <dbReference type="EMBL" id="KAF0712074.1"/>
    </source>
</evidence>
<comment type="caution">
    <text evidence="4">The sequence shown here is derived from an EMBL/GenBank/DDBJ whole genome shotgun (WGS) entry which is preliminary data.</text>
</comment>
<dbReference type="AlphaFoldDB" id="A0A6A4ZIQ7"/>
<sequence length="313" mass="34914">MGQTDTTCEFHFRFSKAEIELLVALLEIPDPMITPQRYNASAVEALCILLNRLAWPHRLGTMVLLFGRSREALSVLSNGVMCHIYDRFKHLLRWDKDRLDASWMEKCASAIHDSGAPLDCCIGFIDGTVRGICRPGKGVQKTAYNGHKRKHALKFQSITTPDGIIVHLYGPEPGSRHDAYLLERSGILAILSDVLVTDTKRYVIYGDPAYGANDVIVCGYKGARLDQYQSAFNSRMSAVRVSVEWGFGIVRNLWTFVDHAGGQKLWGQAVGMQYVVAVILTNLHTCIKGGNQVSDYFGLRPPSAEKYLYAQGR</sequence>
<dbReference type="Proteomes" id="UP000469452">
    <property type="component" value="Unassembled WGS sequence"/>
</dbReference>
<dbReference type="PANTHER" id="PTHR34615">
    <property type="entry name" value="PX DOMAIN-CONTAINING PROTEIN"/>
    <property type="match status" value="1"/>
</dbReference>
<comment type="cofactor">
    <cofactor evidence="1">
        <name>a divalent metal cation</name>
        <dbReference type="ChEBI" id="CHEBI:60240"/>
    </cofactor>
</comment>
<evidence type="ECO:0000259" key="3">
    <source>
        <dbReference type="Pfam" id="PF13359"/>
    </source>
</evidence>
<dbReference type="PANTHER" id="PTHR34615:SF1">
    <property type="entry name" value="PX DOMAIN-CONTAINING PROTEIN"/>
    <property type="match status" value="1"/>
</dbReference>
<evidence type="ECO:0000256" key="1">
    <source>
        <dbReference type="ARBA" id="ARBA00001968"/>
    </source>
</evidence>
<dbReference type="EMBL" id="VJMI01017930">
    <property type="protein sequence ID" value="KAF0712074.1"/>
    <property type="molecule type" value="Genomic_DNA"/>
</dbReference>
<accession>A0A6A4ZIQ7</accession>
<organism evidence="4 5">
    <name type="scientific">Aphanomyces astaci</name>
    <name type="common">Crayfish plague agent</name>
    <dbReference type="NCBI Taxonomy" id="112090"/>
    <lineage>
        <taxon>Eukaryota</taxon>
        <taxon>Sar</taxon>
        <taxon>Stramenopiles</taxon>
        <taxon>Oomycota</taxon>
        <taxon>Saprolegniomycetes</taxon>
        <taxon>Saprolegniales</taxon>
        <taxon>Verrucalvaceae</taxon>
        <taxon>Aphanomyces</taxon>
    </lineage>
</organism>
<dbReference type="Pfam" id="PF13359">
    <property type="entry name" value="DDE_Tnp_4"/>
    <property type="match status" value="1"/>
</dbReference>
<name>A0A6A4ZIQ7_APHAT</name>